<dbReference type="Proteomes" id="UP000435304">
    <property type="component" value="Unassembled WGS sequence"/>
</dbReference>
<evidence type="ECO:0000259" key="4">
    <source>
        <dbReference type="Pfam" id="PF00496"/>
    </source>
</evidence>
<dbReference type="PROSITE" id="PS51318">
    <property type="entry name" value="TAT"/>
    <property type="match status" value="1"/>
</dbReference>
<accession>A0A6A9V0S1</accession>
<dbReference type="InterPro" id="IPR030678">
    <property type="entry name" value="Peptide/Ni-bd"/>
</dbReference>
<dbReference type="CDD" id="cd00995">
    <property type="entry name" value="PBP2_NikA_DppA_OppA_like"/>
    <property type="match status" value="1"/>
</dbReference>
<comment type="similarity">
    <text evidence="1">Belongs to the bacterial solute-binding protein 5 family.</text>
</comment>
<evidence type="ECO:0000313" key="5">
    <source>
        <dbReference type="EMBL" id="MVA75870.1"/>
    </source>
</evidence>
<dbReference type="Gene3D" id="3.10.105.10">
    <property type="entry name" value="Dipeptide-binding Protein, Domain 3"/>
    <property type="match status" value="1"/>
</dbReference>
<dbReference type="EMBL" id="WPCU01000005">
    <property type="protein sequence ID" value="MVA75870.1"/>
    <property type="molecule type" value="Genomic_DNA"/>
</dbReference>
<dbReference type="GO" id="GO:1904680">
    <property type="term" value="F:peptide transmembrane transporter activity"/>
    <property type="evidence" value="ECO:0007669"/>
    <property type="project" value="TreeGrafter"/>
</dbReference>
<dbReference type="GO" id="GO:0043190">
    <property type="term" value="C:ATP-binding cassette (ABC) transporter complex"/>
    <property type="evidence" value="ECO:0007669"/>
    <property type="project" value="InterPro"/>
</dbReference>
<dbReference type="Gene3D" id="3.40.190.10">
    <property type="entry name" value="Periplasmic binding protein-like II"/>
    <property type="match status" value="1"/>
</dbReference>
<feature type="domain" description="Solute-binding protein family 5" evidence="4">
    <location>
        <begin position="89"/>
        <end position="424"/>
    </location>
</feature>
<reference evidence="5 6" key="1">
    <citation type="submission" date="2019-12" db="EMBL/GenBank/DDBJ databases">
        <title>Auraticoccus cholistani sp. nov., an actinomycete isolated from soil of Cholistan desert.</title>
        <authorList>
            <person name="Cheema M.T."/>
        </authorList>
    </citation>
    <scope>NUCLEOTIDE SEQUENCE [LARGE SCALE GENOMIC DNA]</scope>
    <source>
        <strain evidence="5 6">F435</strain>
    </source>
</reference>
<organism evidence="5 6">
    <name type="scientific">Auraticoccus cholistanensis</name>
    <dbReference type="NCBI Taxonomy" id="2656650"/>
    <lineage>
        <taxon>Bacteria</taxon>
        <taxon>Bacillati</taxon>
        <taxon>Actinomycetota</taxon>
        <taxon>Actinomycetes</taxon>
        <taxon>Propionibacteriales</taxon>
        <taxon>Propionibacteriaceae</taxon>
        <taxon>Auraticoccus</taxon>
    </lineage>
</organism>
<evidence type="ECO:0000313" key="6">
    <source>
        <dbReference type="Proteomes" id="UP000435304"/>
    </source>
</evidence>
<proteinExistence type="inferred from homology"/>
<dbReference type="InterPro" id="IPR039424">
    <property type="entry name" value="SBP_5"/>
</dbReference>
<dbReference type="RefSeq" id="WP_156609381.1">
    <property type="nucleotide sequence ID" value="NZ_WPCU01000005.1"/>
</dbReference>
<dbReference type="InterPro" id="IPR006311">
    <property type="entry name" value="TAT_signal"/>
</dbReference>
<protein>
    <submittedName>
        <fullName evidence="5">ABC transporter substrate-binding protein</fullName>
    </submittedName>
</protein>
<dbReference type="SUPFAM" id="SSF53850">
    <property type="entry name" value="Periplasmic binding protein-like II"/>
    <property type="match status" value="1"/>
</dbReference>
<dbReference type="GO" id="GO:0015833">
    <property type="term" value="P:peptide transport"/>
    <property type="evidence" value="ECO:0007669"/>
    <property type="project" value="TreeGrafter"/>
</dbReference>
<keyword evidence="2" id="KW-0813">Transport</keyword>
<keyword evidence="3" id="KW-0732">Signal</keyword>
<gene>
    <name evidence="5" type="ORF">GC722_07510</name>
</gene>
<evidence type="ECO:0000256" key="2">
    <source>
        <dbReference type="ARBA" id="ARBA00022448"/>
    </source>
</evidence>
<dbReference type="Pfam" id="PF00496">
    <property type="entry name" value="SBP_bac_5"/>
    <property type="match status" value="1"/>
</dbReference>
<evidence type="ECO:0000256" key="1">
    <source>
        <dbReference type="ARBA" id="ARBA00005695"/>
    </source>
</evidence>
<comment type="caution">
    <text evidence="5">The sequence shown here is derived from an EMBL/GenBank/DDBJ whole genome shotgun (WGS) entry which is preliminary data.</text>
</comment>
<dbReference type="AlphaFoldDB" id="A0A6A9V0S1"/>
<dbReference type="InterPro" id="IPR000914">
    <property type="entry name" value="SBP_5_dom"/>
</dbReference>
<keyword evidence="6" id="KW-1185">Reference proteome</keyword>
<name>A0A6A9V0S1_9ACTN</name>
<dbReference type="GO" id="GO:0042597">
    <property type="term" value="C:periplasmic space"/>
    <property type="evidence" value="ECO:0007669"/>
    <property type="project" value="UniProtKB-ARBA"/>
</dbReference>
<dbReference type="PIRSF" id="PIRSF002741">
    <property type="entry name" value="MppA"/>
    <property type="match status" value="1"/>
</dbReference>
<dbReference type="PANTHER" id="PTHR30290:SF9">
    <property type="entry name" value="OLIGOPEPTIDE-BINDING PROTEIN APPA"/>
    <property type="match status" value="1"/>
</dbReference>
<sequence length="523" mass="56597">MTRLDRRTFLAATGAGLATTLLTLPGCRSAVEQASAGPAGGPTHGGRIAAGILTDLVPANFFTNSSLGVTTVVGLAFESLIRYPNDTVEPTPRLATSWELAEDGLALTLELRRGVLFHNGREFTSADVESSIRAYADPRWNGQLRRTAAAITFFDTSEPYRVTLGFEHPLGNVFDLLDTVPVVDAGSLEQLATGEAFVGTGPFKVTSWEPGTAITFDRHEGYWVPERPYADGVDVRVITDATSLLSSLRSGQIQLANGLSYLDLDNLPSDAFEVLTAEGAEQQLYVGTDVTAGSLADVRLRRAIAYAVDRQRVVDEVLRGGGYPINLPWPRYSSAFDEARNERYARDVAAARALVAELGEIETIPYTYPVGNPLVEATAAIVQADLAEVGITVELDPIDQAQFTKRLIGAELEGIWTTFHSWAQYTPSTLTVSAYPFNAAKNASNYRSEEYAEHADAAWRIPDGAGPEAVEAYGEVSEDLLEALFLIELAVVLPRYGISRRLSGVDWTKRNEILLTDAYLGGG</sequence>
<dbReference type="PANTHER" id="PTHR30290">
    <property type="entry name" value="PERIPLASMIC BINDING COMPONENT OF ABC TRANSPORTER"/>
    <property type="match status" value="1"/>
</dbReference>
<evidence type="ECO:0000256" key="3">
    <source>
        <dbReference type="ARBA" id="ARBA00022729"/>
    </source>
</evidence>